<dbReference type="InterPro" id="IPR036259">
    <property type="entry name" value="MFS_trans_sf"/>
</dbReference>
<dbReference type="GO" id="GO:0005886">
    <property type="term" value="C:plasma membrane"/>
    <property type="evidence" value="ECO:0007669"/>
    <property type="project" value="UniProtKB-SubCell"/>
</dbReference>
<keyword evidence="2" id="KW-0813">Transport</keyword>
<protein>
    <recommendedName>
        <fullName evidence="10">MFS transporter</fullName>
    </recommendedName>
</protein>
<feature type="transmembrane region" description="Helical" evidence="7">
    <location>
        <begin position="93"/>
        <end position="114"/>
    </location>
</feature>
<dbReference type="GO" id="GO:0022857">
    <property type="term" value="F:transmembrane transporter activity"/>
    <property type="evidence" value="ECO:0007669"/>
    <property type="project" value="InterPro"/>
</dbReference>
<dbReference type="PANTHER" id="PTHR43266">
    <property type="entry name" value="MACROLIDE-EFFLUX PROTEIN"/>
    <property type="match status" value="1"/>
</dbReference>
<evidence type="ECO:0000313" key="8">
    <source>
        <dbReference type="EMBL" id="KWU63489.1"/>
    </source>
</evidence>
<evidence type="ECO:0008006" key="10">
    <source>
        <dbReference type="Google" id="ProtNLM"/>
    </source>
</evidence>
<evidence type="ECO:0000256" key="2">
    <source>
        <dbReference type="ARBA" id="ARBA00022448"/>
    </source>
</evidence>
<dbReference type="RefSeq" id="WP_060750213.1">
    <property type="nucleotide sequence ID" value="NZ_LRPH01000047.1"/>
</dbReference>
<feature type="transmembrane region" description="Helical" evidence="7">
    <location>
        <begin position="364"/>
        <end position="385"/>
    </location>
</feature>
<evidence type="ECO:0000256" key="1">
    <source>
        <dbReference type="ARBA" id="ARBA00004651"/>
    </source>
</evidence>
<gene>
    <name evidence="8" type="ORF">AWW70_13075</name>
</gene>
<keyword evidence="5 7" id="KW-1133">Transmembrane helix</keyword>
<feature type="transmembrane region" description="Helical" evidence="7">
    <location>
        <begin position="299"/>
        <end position="318"/>
    </location>
</feature>
<feature type="transmembrane region" description="Helical" evidence="7">
    <location>
        <begin position="215"/>
        <end position="235"/>
    </location>
</feature>
<sequence>MVQYKNRLIYADTLNTLGTAITWSGLPMFAFLSTGSYFFTGALYFTGTIAGILVGAFGSQLIDRYSPKKVTLTALMLNIIVVLLLYLGLTKEYFILLIPVTIISQYLGALTSLSQKTWYNSLYKKDNLLKLMGQRSGWIVTAKTLGFTLGPLIFTTLNTNAILIDALSFFICFVFLINIPIKDALPKKDEKNRKKRPFEGLKALAFNSNVRPFSIIFFLEGMIMPIIMSTSIYALTKEFHFDSKDITLFWLIGGIGSILSNYFLVGSKLFTKNIFKGLFISGTLMSLGILIMTFTSNSVVYLCSFSFVTLTSPLLSTLSEKEAFIRIPDGDQAKTLGGLLSLSQIGTLLIMLISTLIVENFGYPSLFLLISMIAVIRFVVLIYVMKNEYLQNQQKYKLN</sequence>
<dbReference type="Proteomes" id="UP000065797">
    <property type="component" value="Unassembled WGS sequence"/>
</dbReference>
<evidence type="ECO:0000256" key="6">
    <source>
        <dbReference type="ARBA" id="ARBA00023136"/>
    </source>
</evidence>
<evidence type="ECO:0000256" key="7">
    <source>
        <dbReference type="SAM" id="Phobius"/>
    </source>
</evidence>
<dbReference type="EMBL" id="LRPH01000047">
    <property type="protein sequence ID" value="KWU63489.1"/>
    <property type="molecule type" value="Genomic_DNA"/>
</dbReference>
<dbReference type="Pfam" id="PF07690">
    <property type="entry name" value="MFS_1"/>
    <property type="match status" value="1"/>
</dbReference>
<evidence type="ECO:0000256" key="5">
    <source>
        <dbReference type="ARBA" id="ARBA00022989"/>
    </source>
</evidence>
<feature type="transmembrane region" description="Helical" evidence="7">
    <location>
        <begin position="160"/>
        <end position="181"/>
    </location>
</feature>
<accession>A0A109GB18</accession>
<comment type="caution">
    <text evidence="8">The sequence shown here is derived from an EMBL/GenBank/DDBJ whole genome shotgun (WGS) entry which is preliminary data.</text>
</comment>
<name>A0A109GB18_BACMY</name>
<comment type="subcellular location">
    <subcellularLocation>
        <location evidence="1">Cell membrane</location>
        <topology evidence="1">Multi-pass membrane protein</topology>
    </subcellularLocation>
</comment>
<evidence type="ECO:0000256" key="3">
    <source>
        <dbReference type="ARBA" id="ARBA00022475"/>
    </source>
</evidence>
<keyword evidence="4 7" id="KW-0812">Transmembrane</keyword>
<dbReference type="AlphaFoldDB" id="A0A109GB18"/>
<evidence type="ECO:0000313" key="9">
    <source>
        <dbReference type="Proteomes" id="UP000065797"/>
    </source>
</evidence>
<feature type="transmembrane region" description="Helical" evidence="7">
    <location>
        <begin position="37"/>
        <end position="58"/>
    </location>
</feature>
<feature type="transmembrane region" description="Helical" evidence="7">
    <location>
        <begin position="70"/>
        <end position="87"/>
    </location>
</feature>
<feature type="transmembrane region" description="Helical" evidence="7">
    <location>
        <begin position="339"/>
        <end position="358"/>
    </location>
</feature>
<dbReference type="PANTHER" id="PTHR43266:SF2">
    <property type="entry name" value="MAJOR FACILITATOR SUPERFAMILY (MFS) PROFILE DOMAIN-CONTAINING PROTEIN"/>
    <property type="match status" value="1"/>
</dbReference>
<dbReference type="Gene3D" id="1.20.1250.20">
    <property type="entry name" value="MFS general substrate transporter like domains"/>
    <property type="match status" value="1"/>
</dbReference>
<evidence type="ECO:0000256" key="4">
    <source>
        <dbReference type="ARBA" id="ARBA00022692"/>
    </source>
</evidence>
<reference evidence="8 9" key="1">
    <citation type="submission" date="2016-01" db="EMBL/GenBank/DDBJ databases">
        <authorList>
            <person name="McClelland M."/>
            <person name="Jain A."/>
            <person name="Saraogi P."/>
            <person name="Mendelson R."/>
            <person name="Westerman R."/>
            <person name="SanMiguel P."/>
            <person name="Csonka L."/>
        </authorList>
    </citation>
    <scope>NUCLEOTIDE SEQUENCE [LARGE SCALE GENOMIC DNA]</scope>
    <source>
        <strain evidence="8 9">PE8-15</strain>
    </source>
</reference>
<feature type="transmembrane region" description="Helical" evidence="7">
    <location>
        <begin position="277"/>
        <end position="293"/>
    </location>
</feature>
<keyword evidence="6 7" id="KW-0472">Membrane</keyword>
<feature type="transmembrane region" description="Helical" evidence="7">
    <location>
        <begin position="247"/>
        <end position="265"/>
    </location>
</feature>
<feature type="transmembrane region" description="Helical" evidence="7">
    <location>
        <begin position="12"/>
        <end position="31"/>
    </location>
</feature>
<organism evidence="8 9">
    <name type="scientific">Bacillus mycoides</name>
    <dbReference type="NCBI Taxonomy" id="1405"/>
    <lineage>
        <taxon>Bacteria</taxon>
        <taxon>Bacillati</taxon>
        <taxon>Bacillota</taxon>
        <taxon>Bacilli</taxon>
        <taxon>Bacillales</taxon>
        <taxon>Bacillaceae</taxon>
        <taxon>Bacillus</taxon>
        <taxon>Bacillus cereus group</taxon>
    </lineage>
</organism>
<feature type="transmembrane region" description="Helical" evidence="7">
    <location>
        <begin position="135"/>
        <end position="154"/>
    </location>
</feature>
<proteinExistence type="predicted"/>
<dbReference type="SUPFAM" id="SSF103473">
    <property type="entry name" value="MFS general substrate transporter"/>
    <property type="match status" value="1"/>
</dbReference>
<dbReference type="InterPro" id="IPR011701">
    <property type="entry name" value="MFS"/>
</dbReference>
<keyword evidence="3" id="KW-1003">Cell membrane</keyword>